<evidence type="ECO:0000313" key="4">
    <source>
        <dbReference type="Proteomes" id="UP000094271"/>
    </source>
</evidence>
<dbReference type="EMBL" id="MEHD01000048">
    <property type="protein sequence ID" value="ODR46783.1"/>
    <property type="molecule type" value="Genomic_DNA"/>
</dbReference>
<dbReference type="OrthoDB" id="6636929at2"/>
<reference evidence="1 6" key="1">
    <citation type="submission" date="2016-07" db="EMBL/GenBank/DDBJ databases">
        <title>Characterization of isolates of Eisenbergiella tayi derived from blood cultures, using whole genome sequencing.</title>
        <authorList>
            <person name="Burdz T."/>
            <person name="Wiebe D."/>
            <person name="Huynh C."/>
            <person name="Bernard K."/>
        </authorList>
    </citation>
    <scope>NUCLEOTIDE SEQUENCE [LARGE SCALE GENOMIC DNA]</scope>
    <source>
        <strain evidence="1 6">NML 120489</strain>
    </source>
</reference>
<reference evidence="3 5" key="2">
    <citation type="submission" date="2016-08" db="EMBL/GenBank/DDBJ databases">
        <title>Characterization of Isolates of Eisenbergiella tayi Derived from Blood Cultures, Using Whole Genome Sequencing.</title>
        <authorList>
            <person name="Bernier A.-M."/>
            <person name="Burdz T."/>
            <person name="Wiebe D."/>
            <person name="Bernard K."/>
        </authorList>
    </citation>
    <scope>NUCLEOTIDE SEQUENCE [LARGE SCALE GENOMIC DNA]</scope>
    <source>
        <strain evidence="3 5">NML120146</strain>
    </source>
</reference>
<dbReference type="Proteomes" id="UP000095003">
    <property type="component" value="Unassembled WGS sequence"/>
</dbReference>
<name>A0A1E3UE67_9FIRM</name>
<reference evidence="2 4" key="3">
    <citation type="submission" date="2016-08" db="EMBL/GenBank/DDBJ databases">
        <authorList>
            <person name="Seilhamer J.J."/>
        </authorList>
    </citation>
    <scope>NUCLEOTIDE SEQUENCE [LARGE SCALE GENOMIC DNA]</scope>
    <source>
        <strain evidence="2 4">NML150140-1</strain>
    </source>
</reference>
<dbReference type="GeneID" id="93300388"/>
<dbReference type="PATRIC" id="fig|1432052.3.peg.2092"/>
<evidence type="ECO:0000313" key="2">
    <source>
        <dbReference type="EMBL" id="ODR46749.1"/>
    </source>
</evidence>
<evidence type="ECO:0000313" key="6">
    <source>
        <dbReference type="Proteomes" id="UP000095003"/>
    </source>
</evidence>
<dbReference type="EMBL" id="MEHA01000023">
    <property type="protein sequence ID" value="ODR46749.1"/>
    <property type="molecule type" value="Genomic_DNA"/>
</dbReference>
<accession>A0A1E3UE67</accession>
<evidence type="ECO:0000313" key="5">
    <source>
        <dbReference type="Proteomes" id="UP000094869"/>
    </source>
</evidence>
<sequence>MNKPIKAKNLPLFSIIDLNQLRRENHLEGTEVTDFFTERDGKVYLLMEQPSETQGKDWLSTPSTYTAVEIQLDWAEQRVLETTLFPLGLLKFQFHYLRPAGDHFLLLGARCAYRENGPDQNAWIVSRDGAVLSRFCLGDGIQDCVVKKDGTIITSYFDEGVFGNYGWDEPLGACGLIAWTSEGTPLWKNENYSIYDCYAISLDEEENLWFYYYDEFRLVRTNFKEDFVFELPIEGSGAFSVAPSGNTFLFQGGYQQRDKFYFLTAHGDHLGKKQEAIPTCDGNKVAVEQCSLLRSRMLFLGKDGVLYGGIWGSDGQ</sequence>
<evidence type="ECO:0000313" key="3">
    <source>
        <dbReference type="EMBL" id="ODR46783.1"/>
    </source>
</evidence>
<comment type="caution">
    <text evidence="2">The sequence shown here is derived from an EMBL/GenBank/DDBJ whole genome shotgun (WGS) entry which is preliminary data.</text>
</comment>
<dbReference type="RefSeq" id="WP_002588991.1">
    <property type="nucleotide sequence ID" value="NZ_BAABXS010000002.1"/>
</dbReference>
<proteinExistence type="predicted"/>
<dbReference type="Proteomes" id="UP000094869">
    <property type="component" value="Unassembled WGS sequence"/>
</dbReference>
<organism evidence="2 4">
    <name type="scientific">Eisenbergiella tayi</name>
    <dbReference type="NCBI Taxonomy" id="1432052"/>
    <lineage>
        <taxon>Bacteria</taxon>
        <taxon>Bacillati</taxon>
        <taxon>Bacillota</taxon>
        <taxon>Clostridia</taxon>
        <taxon>Lachnospirales</taxon>
        <taxon>Lachnospiraceae</taxon>
        <taxon>Eisenbergiella</taxon>
    </lineage>
</organism>
<keyword evidence="5" id="KW-1185">Reference proteome</keyword>
<dbReference type="Proteomes" id="UP000094271">
    <property type="component" value="Unassembled WGS sequence"/>
</dbReference>
<evidence type="ECO:0000313" key="1">
    <source>
        <dbReference type="EMBL" id="ODM14187.1"/>
    </source>
</evidence>
<dbReference type="EMBL" id="MCGI01000001">
    <property type="protein sequence ID" value="ODM14187.1"/>
    <property type="molecule type" value="Genomic_DNA"/>
</dbReference>
<protein>
    <submittedName>
        <fullName evidence="2">Uncharacterized protein</fullName>
    </submittedName>
</protein>
<dbReference type="AlphaFoldDB" id="A0A1E3UE67"/>
<gene>
    <name evidence="1" type="ORF">BEH84_01909</name>
    <name evidence="2" type="ORF">BEI59_25020</name>
    <name evidence="3" type="ORF">BEI63_27330</name>
</gene>